<organism evidence="2 3">
    <name type="scientific">Burkholderia pseudomallei (strain 1026b)</name>
    <dbReference type="NCBI Taxonomy" id="884204"/>
    <lineage>
        <taxon>Bacteria</taxon>
        <taxon>Pseudomonadati</taxon>
        <taxon>Pseudomonadota</taxon>
        <taxon>Betaproteobacteria</taxon>
        <taxon>Burkholderiales</taxon>
        <taxon>Burkholderiaceae</taxon>
        <taxon>Burkholderia</taxon>
        <taxon>pseudomallei group</taxon>
    </lineage>
</organism>
<evidence type="ECO:0000256" key="1">
    <source>
        <dbReference type="SAM" id="MobiDB-lite"/>
    </source>
</evidence>
<protein>
    <submittedName>
        <fullName evidence="2">Uncharacterized protein</fullName>
    </submittedName>
</protein>
<gene>
    <name evidence="2" type="ordered locus">BP1026B_II2537</name>
</gene>
<feature type="compositionally biased region" description="Polar residues" evidence="1">
    <location>
        <begin position="19"/>
        <end position="28"/>
    </location>
</feature>
<evidence type="ECO:0000313" key="3">
    <source>
        <dbReference type="Proteomes" id="UP000010087"/>
    </source>
</evidence>
<proteinExistence type="predicted"/>
<sequence>MRRIPKTLTSTPIGAHQPCSPNSLTFRQNPMPLPTAAPEKPHL</sequence>
<dbReference type="Proteomes" id="UP000010087">
    <property type="component" value="Chromosome 2"/>
</dbReference>
<dbReference type="EMBL" id="CP002834">
    <property type="protein sequence ID" value="AFI70746.1"/>
    <property type="molecule type" value="Genomic_DNA"/>
</dbReference>
<name>A0A0H3HY18_BURP2</name>
<reference evidence="2 3" key="1">
    <citation type="journal article" date="2012" name="PLoS ONE">
        <title>Evolution of Burkholderia pseudomallei in recurrent melioidosis.</title>
        <authorList>
            <person name="Hayden H.S."/>
            <person name="Lim R."/>
            <person name="Brittnacher M.J."/>
            <person name="Sims E.H."/>
            <person name="Ramage E.R."/>
            <person name="Fong C."/>
            <person name="Wu Z."/>
            <person name="Crist E."/>
            <person name="Chang J."/>
            <person name="Zhou Y."/>
            <person name="Radey M."/>
            <person name="Rohmer L."/>
            <person name="Haugen E."/>
            <person name="Gillett W."/>
            <person name="Wuthiekanun V."/>
            <person name="Peacock S.J."/>
            <person name="Kaul R."/>
            <person name="Miller S.I."/>
            <person name="Manoil C."/>
            <person name="Jacobs M.A."/>
        </authorList>
    </citation>
    <scope>NUCLEOTIDE SEQUENCE [LARGE SCALE GENOMIC DNA]</scope>
    <source>
        <strain evidence="2 3">1026b</strain>
    </source>
</reference>
<feature type="region of interest" description="Disordered" evidence="1">
    <location>
        <begin position="1"/>
        <end position="43"/>
    </location>
</feature>
<dbReference type="AlphaFoldDB" id="A0A0H3HY18"/>
<dbReference type="KEGG" id="bpz:BP1026B_II2537"/>
<evidence type="ECO:0000313" key="2">
    <source>
        <dbReference type="EMBL" id="AFI70746.1"/>
    </source>
</evidence>
<accession>A0A0H3HY18</accession>